<evidence type="ECO:0000313" key="6">
    <source>
        <dbReference type="RefSeq" id="XP_028139708.1"/>
    </source>
</evidence>
<reference evidence="6" key="1">
    <citation type="submission" date="2025-08" db="UniProtKB">
        <authorList>
            <consortium name="RefSeq"/>
        </authorList>
    </citation>
    <scope>IDENTIFICATION</scope>
</reference>
<dbReference type="InterPro" id="IPR001878">
    <property type="entry name" value="Znf_CCHC"/>
</dbReference>
<dbReference type="AlphaFoldDB" id="A0A6P7G3W7"/>
<name>A0A6P7G3W7_DIAVI</name>
<dbReference type="InterPro" id="IPR036875">
    <property type="entry name" value="Znf_CCHC_sf"/>
</dbReference>
<evidence type="ECO:0000256" key="4">
    <source>
        <dbReference type="PROSITE-ProRule" id="PRU00047"/>
    </source>
</evidence>
<dbReference type="PROSITE" id="PS01359">
    <property type="entry name" value="ZF_PHD_1"/>
    <property type="match status" value="1"/>
</dbReference>
<gene>
    <name evidence="6" type="primary">LOC114333913</name>
</gene>
<keyword evidence="2 4" id="KW-0863">Zinc-finger</keyword>
<organism evidence="6">
    <name type="scientific">Diabrotica virgifera virgifera</name>
    <name type="common">western corn rootworm</name>
    <dbReference type="NCBI Taxonomy" id="50390"/>
    <lineage>
        <taxon>Eukaryota</taxon>
        <taxon>Metazoa</taxon>
        <taxon>Ecdysozoa</taxon>
        <taxon>Arthropoda</taxon>
        <taxon>Hexapoda</taxon>
        <taxon>Insecta</taxon>
        <taxon>Pterygota</taxon>
        <taxon>Neoptera</taxon>
        <taxon>Endopterygota</taxon>
        <taxon>Coleoptera</taxon>
        <taxon>Polyphaga</taxon>
        <taxon>Cucujiformia</taxon>
        <taxon>Chrysomeloidea</taxon>
        <taxon>Chrysomelidae</taxon>
        <taxon>Galerucinae</taxon>
        <taxon>Diabroticina</taxon>
        <taxon>Diabroticites</taxon>
        <taxon>Diabrotica</taxon>
    </lineage>
</organism>
<sequence>MAPGIQTCVQCADNFIVNNKYIVCDLCIKPYHLHCAKVKDQVLKIKQDCVNLKWFCGNCFTVAENRLNKNESEYQINEKKTKEVLEKTCKLIDLIENNGTLTNSQRQWSDVVKTKKTEPLIIKPKNQNQNCLTTKTVLAQKFSPVDINVSVENVKSCAKGSIAIHCNNKESLDNLKINAEKVLGADYEIKIASISKPKIKIINVHEKDIEDIDSFVDSFKKQNLIDGIETYIKILRKYKSKTNNRNALNVIVEISADIFNYLVNEKEKIHIGWNSYRFFEHVNIIRCFRCWKFGHFADKCTSQDVCPLCGGQHKKDECRITNDNFTCVNCKYANEILKLKHVNYNHNVFDRNCSSYQRQLLKAKERIGYNI</sequence>
<evidence type="ECO:0000256" key="1">
    <source>
        <dbReference type="ARBA" id="ARBA00022723"/>
    </source>
</evidence>
<feature type="domain" description="CCHC-type" evidence="5">
    <location>
        <begin position="286"/>
        <end position="302"/>
    </location>
</feature>
<dbReference type="GO" id="GO:0008270">
    <property type="term" value="F:zinc ion binding"/>
    <property type="evidence" value="ECO:0007669"/>
    <property type="project" value="UniProtKB-KW"/>
</dbReference>
<dbReference type="RefSeq" id="XP_028139708.1">
    <property type="nucleotide sequence ID" value="XM_028283907.1"/>
</dbReference>
<keyword evidence="1" id="KW-0479">Metal-binding</keyword>
<evidence type="ECO:0000259" key="5">
    <source>
        <dbReference type="PROSITE" id="PS50158"/>
    </source>
</evidence>
<dbReference type="GO" id="GO:0003676">
    <property type="term" value="F:nucleic acid binding"/>
    <property type="evidence" value="ECO:0007669"/>
    <property type="project" value="InterPro"/>
</dbReference>
<dbReference type="PROSITE" id="PS50158">
    <property type="entry name" value="ZF_CCHC"/>
    <property type="match status" value="1"/>
</dbReference>
<dbReference type="InterPro" id="IPR019786">
    <property type="entry name" value="Zinc_finger_PHD-type_CS"/>
</dbReference>
<dbReference type="InterPro" id="IPR011011">
    <property type="entry name" value="Znf_FYVE_PHD"/>
</dbReference>
<evidence type="ECO:0000256" key="2">
    <source>
        <dbReference type="ARBA" id="ARBA00022771"/>
    </source>
</evidence>
<dbReference type="SUPFAM" id="SSF57756">
    <property type="entry name" value="Retrovirus zinc finger-like domains"/>
    <property type="match status" value="1"/>
</dbReference>
<dbReference type="Gene3D" id="3.30.40.10">
    <property type="entry name" value="Zinc/RING finger domain, C3HC4 (zinc finger)"/>
    <property type="match status" value="1"/>
</dbReference>
<accession>A0A6P7G3W7</accession>
<evidence type="ECO:0000256" key="3">
    <source>
        <dbReference type="ARBA" id="ARBA00022833"/>
    </source>
</evidence>
<keyword evidence="3" id="KW-0862">Zinc</keyword>
<protein>
    <submittedName>
        <fullName evidence="6">Uncharacterized protein LOC114333913</fullName>
    </submittedName>
</protein>
<dbReference type="SMART" id="SM00343">
    <property type="entry name" value="ZnF_C2HC"/>
    <property type="match status" value="2"/>
</dbReference>
<dbReference type="SUPFAM" id="SSF57903">
    <property type="entry name" value="FYVE/PHD zinc finger"/>
    <property type="match status" value="1"/>
</dbReference>
<proteinExistence type="predicted"/>
<dbReference type="InterPro" id="IPR013083">
    <property type="entry name" value="Znf_RING/FYVE/PHD"/>
</dbReference>
<dbReference type="InParanoid" id="A0A6P7G3W7"/>